<dbReference type="Gene3D" id="1.10.1740.10">
    <property type="match status" value="1"/>
</dbReference>
<comment type="caution">
    <text evidence="8">The sequence shown here is derived from an EMBL/GenBank/DDBJ whole genome shotgun (WGS) entry which is preliminary data.</text>
</comment>
<reference evidence="8 9" key="1">
    <citation type="journal article" date="2015" name="Sci. Rep.">
        <title>Functional and structural properties of a novel cellulosome-like multienzyme complex: efficient glycoside hydrolysis of water-insoluble 7-xylosyl-10-deacetylpaclitaxel.</title>
        <authorList>
            <person name="Dou T.Y."/>
            <person name="Luan H.W."/>
            <person name="Ge G.B."/>
            <person name="Dong M.M."/>
            <person name="Zou H.F."/>
            <person name="He Y.Q."/>
            <person name="Cui P."/>
            <person name="Wang J.Y."/>
            <person name="Hao D.C."/>
            <person name="Yang S.L."/>
            <person name="Yang L."/>
        </authorList>
    </citation>
    <scope>NUCLEOTIDE SEQUENCE [LARGE SCALE GENOMIC DNA]</scope>
    <source>
        <strain evidence="8 9">F16</strain>
    </source>
</reference>
<dbReference type="SUPFAM" id="SSF88659">
    <property type="entry name" value="Sigma3 and sigma4 domains of RNA polymerase sigma factors"/>
    <property type="match status" value="1"/>
</dbReference>
<dbReference type="NCBIfam" id="TIGR02937">
    <property type="entry name" value="sigma70-ECF"/>
    <property type="match status" value="1"/>
</dbReference>
<protein>
    <recommendedName>
        <fullName evidence="10">HTH luxR-type domain-containing protein</fullName>
    </recommendedName>
</protein>
<dbReference type="Gene3D" id="1.10.10.10">
    <property type="entry name" value="Winged helix-like DNA-binding domain superfamily/Winged helix DNA-binding domain"/>
    <property type="match status" value="1"/>
</dbReference>
<organism evidence="8 9">
    <name type="scientific">Cellulosimicrobium cellulans F16</name>
    <dbReference type="NCBI Taxonomy" id="1350482"/>
    <lineage>
        <taxon>Bacteria</taxon>
        <taxon>Bacillati</taxon>
        <taxon>Actinomycetota</taxon>
        <taxon>Actinomycetes</taxon>
        <taxon>Micrococcales</taxon>
        <taxon>Promicromonosporaceae</taxon>
        <taxon>Cellulosimicrobium</taxon>
    </lineage>
</organism>
<evidence type="ECO:0000256" key="1">
    <source>
        <dbReference type="ARBA" id="ARBA00010641"/>
    </source>
</evidence>
<dbReference type="InterPro" id="IPR013325">
    <property type="entry name" value="RNA_pol_sigma_r2"/>
</dbReference>
<evidence type="ECO:0000256" key="3">
    <source>
        <dbReference type="ARBA" id="ARBA00023082"/>
    </source>
</evidence>
<proteinExistence type="inferred from homology"/>
<dbReference type="GO" id="GO:0016987">
    <property type="term" value="F:sigma factor activity"/>
    <property type="evidence" value="ECO:0007669"/>
    <property type="project" value="UniProtKB-KW"/>
</dbReference>
<dbReference type="InterPro" id="IPR014284">
    <property type="entry name" value="RNA_pol_sigma-70_dom"/>
</dbReference>
<evidence type="ECO:0000256" key="4">
    <source>
        <dbReference type="ARBA" id="ARBA00023163"/>
    </source>
</evidence>
<comment type="similarity">
    <text evidence="1">Belongs to the sigma-70 factor family. ECF subfamily.</text>
</comment>
<keyword evidence="9" id="KW-1185">Reference proteome</keyword>
<dbReference type="Pfam" id="PF04542">
    <property type="entry name" value="Sigma70_r2"/>
    <property type="match status" value="1"/>
</dbReference>
<gene>
    <name evidence="8" type="ORF">M768_01065</name>
</gene>
<dbReference type="InterPro" id="IPR013249">
    <property type="entry name" value="RNA_pol_sigma70_r4_t2"/>
</dbReference>
<sequence>MDGDPGPAGEQGDAETDAALWAASLGGDSAAFGVLFDRHRDRVFRHAYRLVVDRHQAEDVLAAAFLELWRRRTSVRLVSGSPLPWLLVTASNVARNFRRGTGRHRRLLDALPRGGDVPAAEDAAFVDDPAEVVDPALGAALRALPAADLRLLTLVALEGWSISDAAGVLGLTPSAAKSRLHRARVRLRAAVGDVEPGRARPRPSGAFVEGGRS</sequence>
<feature type="domain" description="RNA polymerase sigma factor 70 region 4 type 2" evidence="7">
    <location>
        <begin position="137"/>
        <end position="187"/>
    </location>
</feature>
<evidence type="ECO:0000259" key="6">
    <source>
        <dbReference type="Pfam" id="PF04542"/>
    </source>
</evidence>
<keyword evidence="3" id="KW-0731">Sigma factor</keyword>
<dbReference type="CDD" id="cd06171">
    <property type="entry name" value="Sigma70_r4"/>
    <property type="match status" value="1"/>
</dbReference>
<evidence type="ECO:0000256" key="2">
    <source>
        <dbReference type="ARBA" id="ARBA00023015"/>
    </source>
</evidence>
<dbReference type="InterPro" id="IPR013324">
    <property type="entry name" value="RNA_pol_sigma_r3/r4-like"/>
</dbReference>
<dbReference type="InterPro" id="IPR007627">
    <property type="entry name" value="RNA_pol_sigma70_r2"/>
</dbReference>
<dbReference type="InterPro" id="IPR036388">
    <property type="entry name" value="WH-like_DNA-bd_sf"/>
</dbReference>
<dbReference type="SUPFAM" id="SSF88946">
    <property type="entry name" value="Sigma2 domain of RNA polymerase sigma factors"/>
    <property type="match status" value="1"/>
</dbReference>
<evidence type="ECO:0000256" key="5">
    <source>
        <dbReference type="SAM" id="MobiDB-lite"/>
    </source>
</evidence>
<dbReference type="InterPro" id="IPR039425">
    <property type="entry name" value="RNA_pol_sigma-70-like"/>
</dbReference>
<evidence type="ECO:0000313" key="8">
    <source>
        <dbReference type="EMBL" id="KON74546.1"/>
    </source>
</evidence>
<dbReference type="AlphaFoldDB" id="A0A0M0FBI8"/>
<accession>A0A0M0FBI8</accession>
<dbReference type="PANTHER" id="PTHR43133:SF25">
    <property type="entry name" value="RNA POLYMERASE SIGMA FACTOR RFAY-RELATED"/>
    <property type="match status" value="1"/>
</dbReference>
<evidence type="ECO:0000313" key="9">
    <source>
        <dbReference type="Proteomes" id="UP000037387"/>
    </source>
</evidence>
<name>A0A0M0FBI8_CELCE</name>
<dbReference type="GO" id="GO:0006352">
    <property type="term" value="P:DNA-templated transcription initiation"/>
    <property type="evidence" value="ECO:0007669"/>
    <property type="project" value="InterPro"/>
</dbReference>
<evidence type="ECO:0008006" key="10">
    <source>
        <dbReference type="Google" id="ProtNLM"/>
    </source>
</evidence>
<dbReference type="EMBL" id="ATNL01000006">
    <property type="protein sequence ID" value="KON74546.1"/>
    <property type="molecule type" value="Genomic_DNA"/>
</dbReference>
<keyword evidence="4" id="KW-0804">Transcription</keyword>
<keyword evidence="2" id="KW-0805">Transcription regulation</keyword>
<feature type="region of interest" description="Disordered" evidence="5">
    <location>
        <begin position="194"/>
        <end position="213"/>
    </location>
</feature>
<feature type="domain" description="RNA polymerase sigma-70 region 2" evidence="6">
    <location>
        <begin position="35"/>
        <end position="103"/>
    </location>
</feature>
<dbReference type="PANTHER" id="PTHR43133">
    <property type="entry name" value="RNA POLYMERASE ECF-TYPE SIGMA FACTO"/>
    <property type="match status" value="1"/>
</dbReference>
<dbReference type="RefSeq" id="WP_053369197.1">
    <property type="nucleotide sequence ID" value="NZ_KQ435288.1"/>
</dbReference>
<dbReference type="GO" id="GO:0003677">
    <property type="term" value="F:DNA binding"/>
    <property type="evidence" value="ECO:0007669"/>
    <property type="project" value="InterPro"/>
</dbReference>
<dbReference type="Proteomes" id="UP000037387">
    <property type="component" value="Unassembled WGS sequence"/>
</dbReference>
<evidence type="ECO:0000259" key="7">
    <source>
        <dbReference type="Pfam" id="PF08281"/>
    </source>
</evidence>
<dbReference type="Pfam" id="PF08281">
    <property type="entry name" value="Sigma70_r4_2"/>
    <property type="match status" value="1"/>
</dbReference>